<reference evidence="3" key="1">
    <citation type="journal article" date="2022" name="IScience">
        <title>Evolution of zygomycete secretomes and the origins of terrestrial fungal ecologies.</title>
        <authorList>
            <person name="Chang Y."/>
            <person name="Wang Y."/>
            <person name="Mondo S."/>
            <person name="Ahrendt S."/>
            <person name="Andreopoulos W."/>
            <person name="Barry K."/>
            <person name="Beard J."/>
            <person name="Benny G.L."/>
            <person name="Blankenship S."/>
            <person name="Bonito G."/>
            <person name="Cuomo C."/>
            <person name="Desiro A."/>
            <person name="Gervers K.A."/>
            <person name="Hundley H."/>
            <person name="Kuo A."/>
            <person name="LaButti K."/>
            <person name="Lang B.F."/>
            <person name="Lipzen A."/>
            <person name="O'Donnell K."/>
            <person name="Pangilinan J."/>
            <person name="Reynolds N."/>
            <person name="Sandor L."/>
            <person name="Smith M.E."/>
            <person name="Tsang A."/>
            <person name="Grigoriev I.V."/>
            <person name="Stajich J.E."/>
            <person name="Spatafora J.W."/>
        </authorList>
    </citation>
    <scope>NUCLEOTIDE SEQUENCE</scope>
    <source>
        <strain evidence="3">RSA 2281</strain>
    </source>
</reference>
<name>A0AAD5PCS7_9FUNG</name>
<dbReference type="GO" id="GO:0016787">
    <property type="term" value="F:hydrolase activity"/>
    <property type="evidence" value="ECO:0007669"/>
    <property type="project" value="UniProtKB-KW"/>
</dbReference>
<evidence type="ECO:0000313" key="3">
    <source>
        <dbReference type="EMBL" id="KAI9259649.1"/>
    </source>
</evidence>
<evidence type="ECO:0000313" key="4">
    <source>
        <dbReference type="Proteomes" id="UP001209540"/>
    </source>
</evidence>
<dbReference type="InterPro" id="IPR050300">
    <property type="entry name" value="GDXG_lipolytic_enzyme"/>
</dbReference>
<comment type="caution">
    <text evidence="3">The sequence shown here is derived from an EMBL/GenBank/DDBJ whole genome shotgun (WGS) entry which is preliminary data.</text>
</comment>
<organism evidence="3 4">
    <name type="scientific">Phascolomyces articulosus</name>
    <dbReference type="NCBI Taxonomy" id="60185"/>
    <lineage>
        <taxon>Eukaryota</taxon>
        <taxon>Fungi</taxon>
        <taxon>Fungi incertae sedis</taxon>
        <taxon>Mucoromycota</taxon>
        <taxon>Mucoromycotina</taxon>
        <taxon>Mucoromycetes</taxon>
        <taxon>Mucorales</taxon>
        <taxon>Lichtheimiaceae</taxon>
        <taxon>Phascolomyces</taxon>
    </lineage>
</organism>
<dbReference type="AlphaFoldDB" id="A0AAD5PCS7"/>
<dbReference type="EMBL" id="JAIXMP010000017">
    <property type="protein sequence ID" value="KAI9259649.1"/>
    <property type="molecule type" value="Genomic_DNA"/>
</dbReference>
<sequence length="331" mass="36724">MAPLTLDPVYASFLEMKKRFQKHNKNNTTEDQDIYSKVKHIREMSEKAYIGRQLAEIIEQEKTVVYNGIELHLTIFRPVGSENEVLPAVIFFHGGGFIMGSKNMYGKNIRDISTQNHVAVVYIELTLAPEAKYPLMHNEGFSTLAWVFENGQSINIDVNKLAVIGDSAGGLIVTAVSLMAKERGLGEAIKALVLIYPATGAALTRQGYESCQLFGTEEYGLSAEDSAMLETLYLGVENMENDKHANLFLNTSDDLKGLPPTLLLTAEADMLRDEGEAFARKLIDAGNSTCAIRILGTIHAFLCFPLPETPPYRQTMALIKQQLNQAFNDQK</sequence>
<dbReference type="InterPro" id="IPR013094">
    <property type="entry name" value="AB_hydrolase_3"/>
</dbReference>
<dbReference type="PANTHER" id="PTHR48081:SF8">
    <property type="entry name" value="ALPHA_BETA HYDROLASE FOLD-3 DOMAIN-CONTAINING PROTEIN-RELATED"/>
    <property type="match status" value="1"/>
</dbReference>
<gene>
    <name evidence="3" type="ORF">BDA99DRAFT_513851</name>
</gene>
<dbReference type="PANTHER" id="PTHR48081">
    <property type="entry name" value="AB HYDROLASE SUPERFAMILY PROTEIN C4A8.06C"/>
    <property type="match status" value="1"/>
</dbReference>
<protein>
    <submittedName>
        <fullName evidence="3">Alpha/Beta hydrolase protein</fullName>
    </submittedName>
</protein>
<accession>A0AAD5PCS7</accession>
<proteinExistence type="predicted"/>
<dbReference type="SUPFAM" id="SSF53474">
    <property type="entry name" value="alpha/beta-Hydrolases"/>
    <property type="match status" value="1"/>
</dbReference>
<reference evidence="3" key="2">
    <citation type="submission" date="2023-02" db="EMBL/GenBank/DDBJ databases">
        <authorList>
            <consortium name="DOE Joint Genome Institute"/>
            <person name="Mondo S.J."/>
            <person name="Chang Y."/>
            <person name="Wang Y."/>
            <person name="Ahrendt S."/>
            <person name="Andreopoulos W."/>
            <person name="Barry K."/>
            <person name="Beard J."/>
            <person name="Benny G.L."/>
            <person name="Blankenship S."/>
            <person name="Bonito G."/>
            <person name="Cuomo C."/>
            <person name="Desiro A."/>
            <person name="Gervers K.A."/>
            <person name="Hundley H."/>
            <person name="Kuo A."/>
            <person name="LaButti K."/>
            <person name="Lang B.F."/>
            <person name="Lipzen A."/>
            <person name="O'Donnell K."/>
            <person name="Pangilinan J."/>
            <person name="Reynolds N."/>
            <person name="Sandor L."/>
            <person name="Smith M.W."/>
            <person name="Tsang A."/>
            <person name="Grigoriev I.V."/>
            <person name="Stajich J.E."/>
            <person name="Spatafora J.W."/>
        </authorList>
    </citation>
    <scope>NUCLEOTIDE SEQUENCE</scope>
    <source>
        <strain evidence="3">RSA 2281</strain>
    </source>
</reference>
<keyword evidence="1 3" id="KW-0378">Hydrolase</keyword>
<dbReference type="Gene3D" id="3.40.50.1820">
    <property type="entry name" value="alpha/beta hydrolase"/>
    <property type="match status" value="1"/>
</dbReference>
<evidence type="ECO:0000259" key="2">
    <source>
        <dbReference type="Pfam" id="PF07859"/>
    </source>
</evidence>
<dbReference type="Pfam" id="PF07859">
    <property type="entry name" value="Abhydrolase_3"/>
    <property type="match status" value="1"/>
</dbReference>
<feature type="domain" description="Alpha/beta hydrolase fold-3" evidence="2">
    <location>
        <begin position="89"/>
        <end position="302"/>
    </location>
</feature>
<dbReference type="InterPro" id="IPR029058">
    <property type="entry name" value="AB_hydrolase_fold"/>
</dbReference>
<dbReference type="Proteomes" id="UP001209540">
    <property type="component" value="Unassembled WGS sequence"/>
</dbReference>
<keyword evidence="4" id="KW-1185">Reference proteome</keyword>
<evidence type="ECO:0000256" key="1">
    <source>
        <dbReference type="ARBA" id="ARBA00022801"/>
    </source>
</evidence>